<feature type="transmembrane region" description="Helical" evidence="1">
    <location>
        <begin position="94"/>
        <end position="113"/>
    </location>
</feature>
<feature type="transmembrane region" description="Helical" evidence="1">
    <location>
        <begin position="207"/>
        <end position="230"/>
    </location>
</feature>
<keyword evidence="1" id="KW-0472">Membrane</keyword>
<organism evidence="2">
    <name type="scientific">Actinomyces succiniciruminis</name>
    <dbReference type="NCBI Taxonomy" id="1522002"/>
    <lineage>
        <taxon>Bacteria</taxon>
        <taxon>Bacillati</taxon>
        <taxon>Actinomycetota</taxon>
        <taxon>Actinomycetes</taxon>
        <taxon>Actinomycetales</taxon>
        <taxon>Actinomycetaceae</taxon>
        <taxon>Actinomyces</taxon>
    </lineage>
</organism>
<feature type="transmembrane region" description="Helical" evidence="1">
    <location>
        <begin position="309"/>
        <end position="330"/>
    </location>
</feature>
<accession>A0A1L7RLE3</accession>
<feature type="transmembrane region" description="Helical" evidence="1">
    <location>
        <begin position="350"/>
        <end position="372"/>
    </location>
</feature>
<reference evidence="2" key="1">
    <citation type="submission" date="2014-07" db="EMBL/GenBank/DDBJ databases">
        <authorList>
            <person name="Zhang J.E."/>
            <person name="Yang H."/>
            <person name="Guo J."/>
            <person name="Deng Z."/>
            <person name="Luo H."/>
            <person name="Luo M."/>
            <person name="Zhao B."/>
        </authorList>
    </citation>
    <scope>NUCLEOTIDE SEQUENCE</scope>
    <source>
        <strain evidence="2">AM4</strain>
    </source>
</reference>
<keyword evidence="1" id="KW-0812">Transmembrane</keyword>
<protein>
    <submittedName>
        <fullName evidence="2">Membrane protein</fullName>
    </submittedName>
</protein>
<feature type="transmembrane region" description="Helical" evidence="1">
    <location>
        <begin position="470"/>
        <end position="490"/>
    </location>
</feature>
<feature type="transmembrane region" description="Helical" evidence="1">
    <location>
        <begin position="21"/>
        <end position="43"/>
    </location>
</feature>
<feature type="transmembrane region" description="Helical" evidence="1">
    <location>
        <begin position="250"/>
        <end position="272"/>
    </location>
</feature>
<feature type="transmembrane region" description="Helical" evidence="1">
    <location>
        <begin position="133"/>
        <end position="154"/>
    </location>
</feature>
<proteinExistence type="predicted"/>
<keyword evidence="1" id="KW-1133">Transmembrane helix</keyword>
<feature type="transmembrane region" description="Helical" evidence="1">
    <location>
        <begin position="406"/>
        <end position="429"/>
    </location>
</feature>
<dbReference type="AlphaFoldDB" id="A0A1L7RLE3"/>
<evidence type="ECO:0000256" key="1">
    <source>
        <dbReference type="SAM" id="Phobius"/>
    </source>
</evidence>
<gene>
    <name evidence="2" type="ORF">AAM4_1158</name>
</gene>
<sequence length="543" mass="56923">MSLRNDLRGLGRALRLTARRLRVQALAWILPLWLGMASFAPAYQDAYFSAAGDAGGAGSNAVVEALRASPGTRLLYGELPDPGTIGQLVQWEGATYLLVCTALMAVLLTCRLLRADEDEGLTELLRSAGAGRWVPFLAPVLVIWAAVGVLAALVGGTLAAEATRIESLPAAGGWALAGVTAVVGWGFAGLAAVICQLARSAAGARPLALACVGVAFMMRVAADESGAAWLRWLTPLGWRDLAAPYTDDDPMPLAACAAICVALVVAAGTLYAHREYASGYLPDRATSRRRWRIHGYADLLTRLSTRTTLAWAAAVVCFAALFGSTTEGILEMMRDERIAEYVDMLVQADVGVMAQFMSLMSVMMVLLIAVAATGQAGRLATDEDAGLVDAEAAVGVSRRRLFLMQAVSAAAVGAILLVLCGAVLAAVTATQVTEDHAVGRAFVFTVTQLPGLLAAIGIALAVVGVAPRRFGVVWAVIAWSAFARLLGGMMDLPTWAQDLSVLGHYLDVVGDPDWVPLAVQTVIGVLGTAVGLVAYRRRDLPGV</sequence>
<dbReference type="RefSeq" id="WP_210579743.1">
    <property type="nucleotide sequence ID" value="NZ_LK995493.1"/>
</dbReference>
<feature type="transmembrane region" description="Helical" evidence="1">
    <location>
        <begin position="174"/>
        <end position="195"/>
    </location>
</feature>
<evidence type="ECO:0000313" key="2">
    <source>
        <dbReference type="EMBL" id="CED90990.1"/>
    </source>
</evidence>
<dbReference type="EMBL" id="LK995493">
    <property type="protein sequence ID" value="CED90990.1"/>
    <property type="molecule type" value="Genomic_DNA"/>
</dbReference>
<feature type="transmembrane region" description="Helical" evidence="1">
    <location>
        <begin position="514"/>
        <end position="535"/>
    </location>
</feature>
<feature type="transmembrane region" description="Helical" evidence="1">
    <location>
        <begin position="441"/>
        <end position="463"/>
    </location>
</feature>
<name>A0A1L7RLE3_9ACTO</name>